<dbReference type="Gene3D" id="3.90.550.10">
    <property type="entry name" value="Spore Coat Polysaccharide Biosynthesis Protein SpsA, Chain A"/>
    <property type="match status" value="1"/>
</dbReference>
<dbReference type="RefSeq" id="WP_173559359.1">
    <property type="nucleotide sequence ID" value="NZ_JAPIUZ010000001.1"/>
</dbReference>
<dbReference type="SUPFAM" id="SSF53448">
    <property type="entry name" value="Nucleotide-diphospho-sugar transferases"/>
    <property type="match status" value="1"/>
</dbReference>
<reference evidence="1 2" key="1">
    <citation type="submission" date="2022-11" db="EMBL/GenBank/DDBJ databases">
        <title>Genome sequencing of Acetobacter type strain.</title>
        <authorList>
            <person name="Heo J."/>
            <person name="Lee D."/>
            <person name="Han B.-H."/>
            <person name="Hong S.-B."/>
            <person name="Kwon S.-W."/>
        </authorList>
    </citation>
    <scope>NUCLEOTIDE SEQUENCE [LARGE SCALE GENOMIC DNA]</scope>
    <source>
        <strain evidence="1 2">KACC 21253</strain>
    </source>
</reference>
<gene>
    <name evidence="1" type="ORF">OQ497_00800</name>
</gene>
<sequence>MMVQSVLEKYRWLATSPVRFASVEVLDSEHFSVDGKVVEKAALPPEACGSNPGSLRTLNFLADRWKFIQLQLFNPLIYYAAFGDDIVFDTLELSLRSLLDIGQYQGDIAVFTNSAGVARLEQMKRELPLTGDFSIEVLDDCHSEVDFYLSRFRFYDRAFFQSRQPLLYLDVDILCNKPVESLLVDLAFSPAIHVAPEGRLNEGNDNSSGHWYGWRMMEADGMGFDRHQRGFSSGSIGYGNSSVACEYARLIMQVAQAYRKETGQDRPFIGYDQCLANYIFLKANIRRFELIGQAVTLHRIKENNLALFPSERRGFIHFLAVPFPIKFEAMKIYNQDMRKKIQEESL</sequence>
<dbReference type="EMBL" id="JAPIUZ010000001">
    <property type="protein sequence ID" value="MCX2562512.1"/>
    <property type="molecule type" value="Genomic_DNA"/>
</dbReference>
<name>A0ABT3QB48_9PROT</name>
<comment type="caution">
    <text evidence="1">The sequence shown here is derived from an EMBL/GenBank/DDBJ whole genome shotgun (WGS) entry which is preliminary data.</text>
</comment>
<dbReference type="InterPro" id="IPR029044">
    <property type="entry name" value="Nucleotide-diphossugar_trans"/>
</dbReference>
<dbReference type="Proteomes" id="UP001301152">
    <property type="component" value="Unassembled WGS sequence"/>
</dbReference>
<keyword evidence="2" id="KW-1185">Reference proteome</keyword>
<accession>A0ABT3QB48</accession>
<evidence type="ECO:0000313" key="2">
    <source>
        <dbReference type="Proteomes" id="UP001301152"/>
    </source>
</evidence>
<organism evidence="1 2">
    <name type="scientific">Acetobacter thailandicus</name>
    <dbReference type="NCBI Taxonomy" id="1502842"/>
    <lineage>
        <taxon>Bacteria</taxon>
        <taxon>Pseudomonadati</taxon>
        <taxon>Pseudomonadota</taxon>
        <taxon>Alphaproteobacteria</taxon>
        <taxon>Acetobacterales</taxon>
        <taxon>Acetobacteraceae</taxon>
        <taxon>Acetobacter</taxon>
    </lineage>
</organism>
<proteinExistence type="predicted"/>
<protein>
    <submittedName>
        <fullName evidence="1">Uncharacterized protein</fullName>
    </submittedName>
</protein>
<evidence type="ECO:0000313" key="1">
    <source>
        <dbReference type="EMBL" id="MCX2562512.1"/>
    </source>
</evidence>